<evidence type="ECO:0000256" key="12">
    <source>
        <dbReference type="SAM" id="MobiDB-lite"/>
    </source>
</evidence>
<evidence type="ECO:0000256" key="9">
    <source>
        <dbReference type="ARBA" id="ARBA00023146"/>
    </source>
</evidence>
<feature type="region of interest" description="Disordered" evidence="12">
    <location>
        <begin position="651"/>
        <end position="698"/>
    </location>
</feature>
<dbReference type="Pfam" id="PF02092">
    <property type="entry name" value="tRNA_synt_2f"/>
    <property type="match status" value="1"/>
</dbReference>
<evidence type="ECO:0000313" key="14">
    <source>
        <dbReference type="EMBL" id="KAA5804635.1"/>
    </source>
</evidence>
<evidence type="ECO:0000256" key="7">
    <source>
        <dbReference type="ARBA" id="ARBA00022840"/>
    </source>
</evidence>
<dbReference type="InterPro" id="IPR015944">
    <property type="entry name" value="Gly-tRNA-synth_bsu"/>
</dbReference>
<dbReference type="SUPFAM" id="SSF109604">
    <property type="entry name" value="HD-domain/PDEase-like"/>
    <property type="match status" value="1"/>
</dbReference>
<keyword evidence="4 11" id="KW-0963">Cytoplasm</keyword>
<dbReference type="RefSeq" id="WP_150021666.1">
    <property type="nucleotide sequence ID" value="NZ_VWOJ01000001.1"/>
</dbReference>
<dbReference type="NCBIfam" id="TIGR00211">
    <property type="entry name" value="glyS"/>
    <property type="match status" value="1"/>
</dbReference>
<evidence type="ECO:0000313" key="15">
    <source>
        <dbReference type="Proteomes" id="UP000325122"/>
    </source>
</evidence>
<evidence type="ECO:0000256" key="11">
    <source>
        <dbReference type="HAMAP-Rule" id="MF_00255"/>
    </source>
</evidence>
<dbReference type="GO" id="GO:0006420">
    <property type="term" value="P:arginyl-tRNA aminoacylation"/>
    <property type="evidence" value="ECO:0007669"/>
    <property type="project" value="InterPro"/>
</dbReference>
<dbReference type="PANTHER" id="PTHR30075">
    <property type="entry name" value="GLYCYL-TRNA SYNTHETASE"/>
    <property type="match status" value="1"/>
</dbReference>
<accession>A0A5M6ZKZ6</accession>
<dbReference type="HAMAP" id="MF_00255">
    <property type="entry name" value="Gly_tRNA_synth_beta"/>
    <property type="match status" value="1"/>
</dbReference>
<feature type="domain" description="DALR anticodon binding" evidence="13">
    <location>
        <begin position="714"/>
        <end position="783"/>
    </location>
</feature>
<reference evidence="14 15" key="1">
    <citation type="submission" date="2019-09" db="EMBL/GenBank/DDBJ databases">
        <authorList>
            <person name="Kevbrin V."/>
            <person name="Grouzdev D.S."/>
        </authorList>
    </citation>
    <scope>NUCLEOTIDE SEQUENCE [LARGE SCALE GENOMIC DNA]</scope>
    <source>
        <strain evidence="14 15">G-192</strain>
    </source>
</reference>
<dbReference type="PANTHER" id="PTHR30075:SF2">
    <property type="entry name" value="GLYCINE--TRNA LIGASE, CHLOROPLASTIC_MITOCHONDRIAL 2"/>
    <property type="match status" value="1"/>
</dbReference>
<organism evidence="14 15">
    <name type="scientific">Alkalicaulis satelles</name>
    <dbReference type="NCBI Taxonomy" id="2609175"/>
    <lineage>
        <taxon>Bacteria</taxon>
        <taxon>Pseudomonadati</taxon>
        <taxon>Pseudomonadota</taxon>
        <taxon>Alphaproteobacteria</taxon>
        <taxon>Maricaulales</taxon>
        <taxon>Maricaulaceae</taxon>
        <taxon>Alkalicaulis</taxon>
    </lineage>
</organism>
<evidence type="ECO:0000256" key="4">
    <source>
        <dbReference type="ARBA" id="ARBA00022490"/>
    </source>
</evidence>
<keyword evidence="8 11" id="KW-0648">Protein biosynthesis</keyword>
<dbReference type="PROSITE" id="PS50861">
    <property type="entry name" value="AA_TRNA_LIGASE_II_GLYAB"/>
    <property type="match status" value="1"/>
</dbReference>
<keyword evidence="9 11" id="KW-0030">Aminoacyl-tRNA synthetase</keyword>
<evidence type="ECO:0000256" key="3">
    <source>
        <dbReference type="ARBA" id="ARBA00011209"/>
    </source>
</evidence>
<gene>
    <name evidence="11" type="primary">glyS</name>
    <name evidence="14" type="ORF">F1654_01110</name>
</gene>
<dbReference type="GO" id="GO:0006426">
    <property type="term" value="P:glycyl-tRNA aminoacylation"/>
    <property type="evidence" value="ECO:0007669"/>
    <property type="project" value="UniProtKB-UniRule"/>
</dbReference>
<dbReference type="Proteomes" id="UP000325122">
    <property type="component" value="Unassembled WGS sequence"/>
</dbReference>
<keyword evidence="5 11" id="KW-0436">Ligase</keyword>
<dbReference type="InterPro" id="IPR008909">
    <property type="entry name" value="DALR_anticod-bd"/>
</dbReference>
<comment type="subunit">
    <text evidence="3 11">Tetramer of two alpha and two beta subunits.</text>
</comment>
<dbReference type="GO" id="GO:0005829">
    <property type="term" value="C:cytosol"/>
    <property type="evidence" value="ECO:0007669"/>
    <property type="project" value="TreeGrafter"/>
</dbReference>
<sequence>MAELLIEFFCEEIPARMQARAEADLARLMGDALKGAGLGWDSLETFSGPRRLGLVINGLPLKTDAVREERKGPRTDAPEQALQGFLRGAGLASLDACEVREDKKGAFYIAVIETPGRETADVIKAALPDIARNFPWPKSMKFGEGERAQRWVRPLHRLICLLDGQIIPAEVFGLTAANITEGHRIHGNGPFEVSSFADYAAKLKANGVLPTRAERREAILAGARDICANAGLELMEDEGLLEEVTGLVEHPFAVLGDMDPAFLDLPPEVITLTMKTHQKYFAVRDPKSGALAPKFVTLANQTAPDGGAAIAAGNARVLSARLSDARHFWDLDRAKGLDAMAQELSKVTFHDQLGTMADKKERIAALARELAPAVGADPDLAETAARLAKADLVSQMVYEFPELQGVMGRYLALDAGMDPHIADAIRDHYKPQGPSDAVPTAPVSAAVALADKLDTLVGFWAIDEKPTGSKDPFALRRAALGVIRVLLASNITVSLKDILPEHVLWLRRRVELVRFDRISDSISRKYQSGEIDGEEANRQMGAVPRPTLLTEEQKKFYVFEQIDAGILAFFADRLKVHLKDEGIRHDVIDAVFALGDDDLVRVTNKSRALQAFLDTPDGAALLAGYRRTANILSAEEKKGFDLSAAIAEALPPSVPGGARDTSPVNGGGKNAGASDGFPPPPAGEVAGAQRQTEGGDLSESPSAALLIAIAKTAAAPEERALISEIQAAEAVAAKALGDEDFESAMAALARLREPVDAFFEAVVVNDKDPIVRRNRLLLLSRIRAAADAVADFSRLEG</sequence>
<dbReference type="GO" id="GO:0004820">
    <property type="term" value="F:glycine-tRNA ligase activity"/>
    <property type="evidence" value="ECO:0007669"/>
    <property type="project" value="UniProtKB-UniRule"/>
</dbReference>
<comment type="catalytic activity">
    <reaction evidence="10 11">
        <text>tRNA(Gly) + glycine + ATP = glycyl-tRNA(Gly) + AMP + diphosphate</text>
        <dbReference type="Rhea" id="RHEA:16013"/>
        <dbReference type="Rhea" id="RHEA-COMP:9664"/>
        <dbReference type="Rhea" id="RHEA-COMP:9683"/>
        <dbReference type="ChEBI" id="CHEBI:30616"/>
        <dbReference type="ChEBI" id="CHEBI:33019"/>
        <dbReference type="ChEBI" id="CHEBI:57305"/>
        <dbReference type="ChEBI" id="CHEBI:78442"/>
        <dbReference type="ChEBI" id="CHEBI:78522"/>
        <dbReference type="ChEBI" id="CHEBI:456215"/>
        <dbReference type="EC" id="6.1.1.14"/>
    </reaction>
</comment>
<protein>
    <recommendedName>
        <fullName evidence="11">Glycine--tRNA ligase beta subunit</fullName>
        <ecNumber evidence="11">6.1.1.14</ecNumber>
    </recommendedName>
    <alternativeName>
        <fullName evidence="11">Glycyl-tRNA synthetase beta subunit</fullName>
        <shortName evidence="11">GlyRS</shortName>
    </alternativeName>
</protein>
<dbReference type="AlphaFoldDB" id="A0A5M6ZKZ6"/>
<dbReference type="InterPro" id="IPR006194">
    <property type="entry name" value="Gly-tRNA-synth_heterodimer"/>
</dbReference>
<dbReference type="GO" id="GO:0005524">
    <property type="term" value="F:ATP binding"/>
    <property type="evidence" value="ECO:0007669"/>
    <property type="project" value="UniProtKB-UniRule"/>
</dbReference>
<proteinExistence type="inferred from homology"/>
<dbReference type="Pfam" id="PF05746">
    <property type="entry name" value="DALR_1"/>
    <property type="match status" value="1"/>
</dbReference>
<evidence type="ECO:0000256" key="10">
    <source>
        <dbReference type="ARBA" id="ARBA00047937"/>
    </source>
</evidence>
<keyword evidence="15" id="KW-1185">Reference proteome</keyword>
<keyword evidence="6 11" id="KW-0547">Nucleotide-binding</keyword>
<evidence type="ECO:0000256" key="5">
    <source>
        <dbReference type="ARBA" id="ARBA00022598"/>
    </source>
</evidence>
<name>A0A5M6ZKZ6_9PROT</name>
<dbReference type="PRINTS" id="PR01045">
    <property type="entry name" value="TRNASYNTHGB"/>
</dbReference>
<comment type="subcellular location">
    <subcellularLocation>
        <location evidence="1 11">Cytoplasm</location>
    </subcellularLocation>
</comment>
<dbReference type="EC" id="6.1.1.14" evidence="11"/>
<keyword evidence="7 11" id="KW-0067">ATP-binding</keyword>
<dbReference type="GO" id="GO:0004814">
    <property type="term" value="F:arginine-tRNA ligase activity"/>
    <property type="evidence" value="ECO:0007669"/>
    <property type="project" value="InterPro"/>
</dbReference>
<evidence type="ECO:0000256" key="6">
    <source>
        <dbReference type="ARBA" id="ARBA00022741"/>
    </source>
</evidence>
<evidence type="ECO:0000256" key="8">
    <source>
        <dbReference type="ARBA" id="ARBA00022917"/>
    </source>
</evidence>
<evidence type="ECO:0000256" key="1">
    <source>
        <dbReference type="ARBA" id="ARBA00004496"/>
    </source>
</evidence>
<evidence type="ECO:0000256" key="2">
    <source>
        <dbReference type="ARBA" id="ARBA00008226"/>
    </source>
</evidence>
<comment type="similarity">
    <text evidence="2 11">Belongs to the class-II aminoacyl-tRNA synthetase family.</text>
</comment>
<comment type="caution">
    <text evidence="14">The sequence shown here is derived from an EMBL/GenBank/DDBJ whole genome shotgun (WGS) entry which is preliminary data.</text>
</comment>
<dbReference type="EMBL" id="VWOJ01000001">
    <property type="protein sequence ID" value="KAA5804635.1"/>
    <property type="molecule type" value="Genomic_DNA"/>
</dbReference>
<evidence type="ECO:0000259" key="13">
    <source>
        <dbReference type="Pfam" id="PF05746"/>
    </source>
</evidence>